<keyword evidence="10" id="KW-0325">Glycoprotein</keyword>
<evidence type="ECO:0000313" key="18">
    <source>
        <dbReference type="Proteomes" id="UP000678499"/>
    </source>
</evidence>
<accession>A0A7R9GDE2</accession>
<name>A0A7R9GDE2_9CRUS</name>
<protein>
    <recommendedName>
        <fullName evidence="16">Ion transport domain-containing protein</fullName>
    </recommendedName>
</protein>
<dbReference type="OrthoDB" id="5402602at2759"/>
<evidence type="ECO:0000313" key="17">
    <source>
        <dbReference type="EMBL" id="CAD7276683.1"/>
    </source>
</evidence>
<evidence type="ECO:0000256" key="13">
    <source>
        <dbReference type="SAM" id="Coils"/>
    </source>
</evidence>
<keyword evidence="13" id="KW-0175">Coiled coil</keyword>
<dbReference type="SUPFAM" id="SSF48403">
    <property type="entry name" value="Ankyrin repeat"/>
    <property type="match status" value="2"/>
</dbReference>
<dbReference type="PANTHER" id="PTHR47143">
    <property type="entry name" value="TRANSIENT RECEPTOR POTENTIAL CATION CHANNEL PROTEIN PAINLESS"/>
    <property type="match status" value="1"/>
</dbReference>
<feature type="transmembrane region" description="Helical" evidence="15">
    <location>
        <begin position="634"/>
        <end position="651"/>
    </location>
</feature>
<keyword evidence="6 15" id="KW-1133">Transmembrane helix</keyword>
<dbReference type="Gene3D" id="1.25.40.20">
    <property type="entry name" value="Ankyrin repeat-containing domain"/>
    <property type="match status" value="5"/>
</dbReference>
<dbReference type="PANTHER" id="PTHR47143:SF1">
    <property type="entry name" value="ION_TRANS DOMAIN-CONTAINING PROTEIN"/>
    <property type="match status" value="1"/>
</dbReference>
<feature type="repeat" description="ANK" evidence="12">
    <location>
        <begin position="377"/>
        <end position="409"/>
    </location>
</feature>
<comment type="subcellular location">
    <subcellularLocation>
        <location evidence="1">Membrane</location>
        <topology evidence="1">Multi-pass membrane protein</topology>
    </subcellularLocation>
</comment>
<feature type="transmembrane region" description="Helical" evidence="15">
    <location>
        <begin position="1538"/>
        <end position="1565"/>
    </location>
</feature>
<dbReference type="InterPro" id="IPR036770">
    <property type="entry name" value="Ankyrin_rpt-contain_sf"/>
</dbReference>
<dbReference type="Proteomes" id="UP000678499">
    <property type="component" value="Unassembled WGS sequence"/>
</dbReference>
<dbReference type="EMBL" id="OA882718">
    <property type="protein sequence ID" value="CAD7276683.1"/>
    <property type="molecule type" value="Genomic_DNA"/>
</dbReference>
<evidence type="ECO:0000256" key="8">
    <source>
        <dbReference type="ARBA" id="ARBA00023065"/>
    </source>
</evidence>
<dbReference type="InterPro" id="IPR002110">
    <property type="entry name" value="Ankyrin_rpt"/>
</dbReference>
<evidence type="ECO:0000256" key="2">
    <source>
        <dbReference type="ARBA" id="ARBA00022448"/>
    </source>
</evidence>
<feature type="repeat" description="ANK" evidence="12">
    <location>
        <begin position="305"/>
        <end position="329"/>
    </location>
</feature>
<evidence type="ECO:0000256" key="4">
    <source>
        <dbReference type="ARBA" id="ARBA00022692"/>
    </source>
</evidence>
<dbReference type="PROSITE" id="PS50088">
    <property type="entry name" value="ANK_REPEAT"/>
    <property type="match status" value="10"/>
</dbReference>
<evidence type="ECO:0000256" key="14">
    <source>
        <dbReference type="SAM" id="MobiDB-lite"/>
    </source>
</evidence>
<evidence type="ECO:0000256" key="12">
    <source>
        <dbReference type="PROSITE-ProRule" id="PRU00023"/>
    </source>
</evidence>
<feature type="region of interest" description="Disordered" evidence="14">
    <location>
        <begin position="1883"/>
        <end position="1906"/>
    </location>
</feature>
<keyword evidence="7 12" id="KW-0040">ANK repeat</keyword>
<feature type="transmembrane region" description="Helical" evidence="15">
    <location>
        <begin position="543"/>
        <end position="568"/>
    </location>
</feature>
<feature type="repeat" description="ANK" evidence="12">
    <location>
        <begin position="343"/>
        <end position="376"/>
    </location>
</feature>
<evidence type="ECO:0000256" key="1">
    <source>
        <dbReference type="ARBA" id="ARBA00004141"/>
    </source>
</evidence>
<feature type="region of interest" description="Disordered" evidence="14">
    <location>
        <begin position="937"/>
        <end position="967"/>
    </location>
</feature>
<evidence type="ECO:0000256" key="7">
    <source>
        <dbReference type="ARBA" id="ARBA00023043"/>
    </source>
</evidence>
<proteinExistence type="predicted"/>
<feature type="compositionally biased region" description="Basic and acidic residues" evidence="14">
    <location>
        <begin position="953"/>
        <end position="967"/>
    </location>
</feature>
<feature type="transmembrane region" description="Helical" evidence="15">
    <location>
        <begin position="1804"/>
        <end position="1822"/>
    </location>
</feature>
<keyword evidence="18" id="KW-1185">Reference proteome</keyword>
<feature type="transmembrane region" description="Helical" evidence="15">
    <location>
        <begin position="1613"/>
        <end position="1632"/>
    </location>
</feature>
<gene>
    <name evidence="17" type="ORF">NMOB1V02_LOCUS4434</name>
</gene>
<feature type="repeat" description="ANK" evidence="12">
    <location>
        <begin position="1018"/>
        <end position="1039"/>
    </location>
</feature>
<feature type="transmembrane region" description="Helical" evidence="15">
    <location>
        <begin position="671"/>
        <end position="694"/>
    </location>
</feature>
<reference evidence="17" key="1">
    <citation type="submission" date="2020-11" db="EMBL/GenBank/DDBJ databases">
        <authorList>
            <person name="Tran Van P."/>
        </authorList>
    </citation>
    <scope>NUCLEOTIDE SEQUENCE</scope>
</reference>
<evidence type="ECO:0000256" key="6">
    <source>
        <dbReference type="ARBA" id="ARBA00022989"/>
    </source>
</evidence>
<feature type="transmembrane region" description="Helical" evidence="15">
    <location>
        <begin position="1761"/>
        <end position="1783"/>
    </location>
</feature>
<dbReference type="EMBL" id="CAJPEX010000681">
    <property type="protein sequence ID" value="CAG0916835.1"/>
    <property type="molecule type" value="Genomic_DNA"/>
</dbReference>
<feature type="compositionally biased region" description="Basic and acidic residues" evidence="14">
    <location>
        <begin position="1939"/>
        <end position="1955"/>
    </location>
</feature>
<feature type="region of interest" description="Disordered" evidence="14">
    <location>
        <begin position="1927"/>
        <end position="1955"/>
    </location>
</feature>
<feature type="repeat" description="ANK" evidence="12">
    <location>
        <begin position="1300"/>
        <end position="1324"/>
    </location>
</feature>
<dbReference type="GO" id="GO:0034703">
    <property type="term" value="C:cation channel complex"/>
    <property type="evidence" value="ECO:0007669"/>
    <property type="project" value="UniProtKB-ARBA"/>
</dbReference>
<keyword evidence="2" id="KW-0813">Transport</keyword>
<feature type="repeat" description="ANK" evidence="12">
    <location>
        <begin position="1338"/>
        <end position="1371"/>
    </location>
</feature>
<dbReference type="InterPro" id="IPR052076">
    <property type="entry name" value="TRP_cation_channel"/>
</dbReference>
<evidence type="ECO:0000256" key="5">
    <source>
        <dbReference type="ARBA" id="ARBA00022737"/>
    </source>
</evidence>
<keyword evidence="5" id="KW-0677">Repeat</keyword>
<evidence type="ECO:0000256" key="15">
    <source>
        <dbReference type="SAM" id="Phobius"/>
    </source>
</evidence>
<feature type="coiled-coil region" evidence="13">
    <location>
        <begin position="979"/>
        <end position="1006"/>
    </location>
</feature>
<feature type="compositionally biased region" description="Polar residues" evidence="14">
    <location>
        <begin position="1891"/>
        <end position="1901"/>
    </location>
</feature>
<feature type="transmembrane region" description="Helical" evidence="15">
    <location>
        <begin position="1652"/>
        <end position="1669"/>
    </location>
</feature>
<organism evidence="17">
    <name type="scientific">Notodromas monacha</name>
    <dbReference type="NCBI Taxonomy" id="399045"/>
    <lineage>
        <taxon>Eukaryota</taxon>
        <taxon>Metazoa</taxon>
        <taxon>Ecdysozoa</taxon>
        <taxon>Arthropoda</taxon>
        <taxon>Crustacea</taxon>
        <taxon>Oligostraca</taxon>
        <taxon>Ostracoda</taxon>
        <taxon>Podocopa</taxon>
        <taxon>Podocopida</taxon>
        <taxon>Cypridocopina</taxon>
        <taxon>Cypridoidea</taxon>
        <taxon>Cyprididae</taxon>
        <taxon>Notodromas</taxon>
    </lineage>
</organism>
<dbReference type="SMART" id="SM00248">
    <property type="entry name" value="ANK"/>
    <property type="match status" value="18"/>
</dbReference>
<dbReference type="InterPro" id="IPR005821">
    <property type="entry name" value="Ion_trans_dom"/>
</dbReference>
<feature type="repeat" description="ANK" evidence="12">
    <location>
        <begin position="56"/>
        <end position="79"/>
    </location>
</feature>
<dbReference type="Pfam" id="PF12796">
    <property type="entry name" value="Ank_2"/>
    <property type="match status" value="7"/>
</dbReference>
<dbReference type="Pfam" id="PF00520">
    <property type="entry name" value="Ion_trans"/>
    <property type="match status" value="1"/>
</dbReference>
<keyword evidence="11" id="KW-0407">Ion channel</keyword>
<feature type="domain" description="Ion transport" evidence="16">
    <location>
        <begin position="567"/>
        <end position="773"/>
    </location>
</feature>
<keyword evidence="4 15" id="KW-0812">Transmembrane</keyword>
<evidence type="ECO:0000256" key="3">
    <source>
        <dbReference type="ARBA" id="ARBA00022606"/>
    </source>
</evidence>
<feature type="repeat" description="ANK" evidence="12">
    <location>
        <begin position="234"/>
        <end position="257"/>
    </location>
</feature>
<keyword evidence="3" id="KW-0716">Sensory transduction</keyword>
<keyword evidence="9 15" id="KW-0472">Membrane</keyword>
<evidence type="ECO:0000256" key="10">
    <source>
        <dbReference type="ARBA" id="ARBA00023180"/>
    </source>
</evidence>
<dbReference type="PROSITE" id="PS50297">
    <property type="entry name" value="ANK_REP_REGION"/>
    <property type="match status" value="10"/>
</dbReference>
<evidence type="ECO:0000259" key="16">
    <source>
        <dbReference type="Pfam" id="PF00520"/>
    </source>
</evidence>
<keyword evidence="8" id="KW-0406">Ion transport</keyword>
<feature type="transmembrane region" description="Helical" evidence="15">
    <location>
        <begin position="741"/>
        <end position="763"/>
    </location>
</feature>
<sequence length="2007" mass="227851">MGKDQEDNRRSSEPYDIKRVVRLAVHSRDSESVAIIVKKATLLPVYLDDLKKSNANGKTPLMLAIADQDADIVDLFLEHLRAVSPFKIAEQCLEGPVETAAAVGNEEIFKKLLNFAKSSLDPEVYNRAMVQAAVNGQTACLEMLLTTEKVDLNFGDAEGVQQTALHKCILRSQKGEAYKNYVECARMLLKFGADPNVLDKFQATPIHYSAIRGCPEITQLLLDYKAIPEVFNSLGNSPLHAAAESGQADCLKLLLNHPKARKLSIAQNLQGKTYFHIACENADASTIRTIINLDPELDTVIPDRSGYTALHYAVLRGETDIVKIFIERGLFKKNEEGLRTTNNGDTLLHLAAEANDDPELIELLVSYGEPVNHGNDQGSTPIHMAIKAGHEDNVMMLHSKFAKLTIPDELGDTPLRLMLQKMPHVLKKIMDRMVTVTGKDFSSKNLQVKVNFEDFAIPKTTAEGLSRVQKSVSVDDEASEEYSAIFRCFNFVRNKMKYSRESKPPSDTETFMEFVSCGRQHLLAHPVCRVFTDLKWNRYRRIWFTYFLLNVIFVLSLSTHQCIFFGYLGYDSIGNPKIWECSIKKIPTVAKVALHRLDYFKQPENIFQLVTFVLVLLTSPYPNAPPKFRRYQHHLSAACVLIAWTQMMVFVGKTPRMGIYIAMFKQMAQVFIQFVLIYIWIIVGCALALFILFVESGEQNGYNPFDNPLKSLMKAVIMLTGEFDYVSTFESDVPYPVTTHVVYLFFVLLVTLILGNLLVSLAVNELKNIQRQAEIKRMVRMLELIAYVEYILPYESILYMPTLEANPFFSPNDRLNRDKLIVEMPHRGGIISSGLWYLQSFHQVKTEGSVKDLTGVAAPKVSNATLQRHGWITLDKDIFAGAMKIVERRHEQESFRSKYFGPKNVAPEIFQQAQDDESSRKPGRRWGLGRAMIKWSSRLKKDASSKNASAQNPDKEKLPRLETDGRRERPATFATQLSVTELQSQVKVVEEKLDFLLERVENMTRMVSFGYVSTEDGSGNTPLHIATKKGMIKILDVLLPAYLDDLTKSNIDGKTPLMLAIANQSMEIVDFFLNYVGEHFPSQFATLCLAGSVETAAFVGNEEILKTLLNFAKSSLDSDVYNKAMVQAAVNGQDVCLEMILTAEKVDLNFGRAEGKCTALHECILNAEQGERNRHYVECVRKLLESGADPNVSDVYGSTPIHYAALRGLTEITGILLDYKAKLKVSNSLWNSPLHAAAESCQTDCLQLLLKHPDVCQLSTVQNRLGKTYLHLACENADVSMIRAILDVDPELDSEIADTSGFTALHYAVMRGETDIVKLFIERGLLKENEEGWRTTNNGDTLLHLAAEANDDPELIELLVNKGEPVNVRNAEGSTPIHIAVKAGYEDNVLMLHSKSAKLTVPDDMGDTPLRLMLQRMPHVLKKIMDGMVTVLGTDFSNKHLQVQINFEDFALPRTASQHSGHTNKFVSEDNEFNEEPSVFLRCFNFVRKKMKYGRDSKPPSDTDTFMEFVSSGRRNLLTHPVCRVFTDLKWNRYRKIWFAYFLLNLAFVSSLSVYQCIFFGYLGYDSIGHSEFWQCSIKSNITNDESPFQSSWKLPVEEVANQWRQEWKDAICGLYFFSFSAMYVTLAMLTWLETYQVALHGLIYFRQPENISQLTTFILVLLTTPYPSAPREFRRFQHHLSAACVLIASTQMMVFVGKTPSMGIYISMFKQMAQSGEQHVYNPFDNPLKSIMKSIVMLTGEFDFVGTFEGNIPYPVTTHVVYLFFVLLVTLILGNLLVSLAVNELKNIQRQAEIRRMVHLMRLIAYVEYILPYEWFLYMPTREAKPGFFPNDRMNRDKLVVKMPRLREMIFDGHDWIKLDKDIFSGAMKIIERRRENVSFSSKLGPKYSSPENSQGTLVESSRKPGRKWKLGKALIEWSSRLKNDVSSKNVSSQNNDEDTHKTKLETDGPRRRPAEFYTQVSNAELQSQVKVLEEKMDFMLERMGHMMRMSVRSRRYRSDSLSSVE</sequence>
<dbReference type="PRINTS" id="PR01415">
    <property type="entry name" value="ANKYRIN"/>
</dbReference>
<feature type="transmembrane region" description="Helical" evidence="15">
    <location>
        <begin position="1681"/>
        <end position="1698"/>
    </location>
</feature>
<dbReference type="GO" id="GO:0005216">
    <property type="term" value="F:monoatomic ion channel activity"/>
    <property type="evidence" value="ECO:0007669"/>
    <property type="project" value="InterPro"/>
</dbReference>
<feature type="repeat" description="ANK" evidence="12">
    <location>
        <begin position="1372"/>
        <end position="1404"/>
    </location>
</feature>
<feature type="repeat" description="ANK" evidence="12">
    <location>
        <begin position="1196"/>
        <end position="1228"/>
    </location>
</feature>
<feature type="transmembrane region" description="Helical" evidence="15">
    <location>
        <begin position="784"/>
        <end position="802"/>
    </location>
</feature>
<evidence type="ECO:0000256" key="9">
    <source>
        <dbReference type="ARBA" id="ARBA00023136"/>
    </source>
</evidence>
<evidence type="ECO:0000256" key="11">
    <source>
        <dbReference type="ARBA" id="ARBA00023303"/>
    </source>
</evidence>